<comment type="caution">
    <text evidence="1">The sequence shown here is derived from an EMBL/GenBank/DDBJ whole genome shotgun (WGS) entry which is preliminary data.</text>
</comment>
<evidence type="ECO:0000313" key="1">
    <source>
        <dbReference type="EMBL" id="GBM54339.1"/>
    </source>
</evidence>
<proteinExistence type="predicted"/>
<reference evidence="1 2" key="1">
    <citation type="journal article" date="2019" name="Sci. Rep.">
        <title>Orb-weaving spider Araneus ventricosus genome elucidates the spidroin gene catalogue.</title>
        <authorList>
            <person name="Kono N."/>
            <person name="Nakamura H."/>
            <person name="Ohtoshi R."/>
            <person name="Moran D.A.P."/>
            <person name="Shinohara A."/>
            <person name="Yoshida Y."/>
            <person name="Fujiwara M."/>
            <person name="Mori M."/>
            <person name="Tomita M."/>
            <person name="Arakawa K."/>
        </authorList>
    </citation>
    <scope>NUCLEOTIDE SEQUENCE [LARGE SCALE GENOMIC DNA]</scope>
</reference>
<keyword evidence="2" id="KW-1185">Reference proteome</keyword>
<evidence type="ECO:0000313" key="2">
    <source>
        <dbReference type="Proteomes" id="UP000499080"/>
    </source>
</evidence>
<dbReference type="AlphaFoldDB" id="A0A4Y2GNJ5"/>
<organism evidence="1 2">
    <name type="scientific">Araneus ventricosus</name>
    <name type="common">Orbweaver spider</name>
    <name type="synonym">Epeira ventricosa</name>
    <dbReference type="NCBI Taxonomy" id="182803"/>
    <lineage>
        <taxon>Eukaryota</taxon>
        <taxon>Metazoa</taxon>
        <taxon>Ecdysozoa</taxon>
        <taxon>Arthropoda</taxon>
        <taxon>Chelicerata</taxon>
        <taxon>Arachnida</taxon>
        <taxon>Araneae</taxon>
        <taxon>Araneomorphae</taxon>
        <taxon>Entelegynae</taxon>
        <taxon>Araneoidea</taxon>
        <taxon>Araneidae</taxon>
        <taxon>Araneus</taxon>
    </lineage>
</organism>
<dbReference type="EMBL" id="BGPR01001455">
    <property type="protein sequence ID" value="GBM54339.1"/>
    <property type="molecule type" value="Genomic_DNA"/>
</dbReference>
<name>A0A4Y2GNJ5_ARAVE</name>
<dbReference type="Proteomes" id="UP000499080">
    <property type="component" value="Unassembled WGS sequence"/>
</dbReference>
<protein>
    <submittedName>
        <fullName evidence="1">Uncharacterized protein</fullName>
    </submittedName>
</protein>
<accession>A0A4Y2GNJ5</accession>
<gene>
    <name evidence="1" type="ORF">AVEN_259202_1</name>
</gene>
<sequence length="163" mass="18491">MGHLGFPKLCLGTMGQATKKRNIWASRSCACGQRDRLPKNGTFGLPEVVLVDSGQALSQKTEHWARLSVDNGTGYCKTEHLESEVVLWTKGQATKNRYICFPKLCLWTWTGKHQQKRNIWASELCLWTTQESYENGNIGLPKVVLGQQTEYKKRNMGFPELCL</sequence>